<protein>
    <submittedName>
        <fullName evidence="1">Uncharacterized protein</fullName>
    </submittedName>
</protein>
<gene>
    <name evidence="1" type="ORF">Cob_v004164</name>
</gene>
<evidence type="ECO:0000313" key="2">
    <source>
        <dbReference type="Proteomes" id="UP000014480"/>
    </source>
</evidence>
<dbReference type="EMBL" id="AMCV02000009">
    <property type="protein sequence ID" value="TDZ22819.1"/>
    <property type="molecule type" value="Genomic_DNA"/>
</dbReference>
<accession>A0A484FWF4</accession>
<name>A0A484FWF4_COLOR</name>
<sequence>MRYQLPESSSATTKLALSTQSLLNHSNAQSRPSVVTHPRMHYCDAPGVHPDFGRRQTVVIFYEPSHSFLTAQQRLPLENLGAEASKKSRPFACQ</sequence>
<proteinExistence type="predicted"/>
<reference evidence="2" key="2">
    <citation type="journal article" date="2019" name="Mol. Plant Microbe Interact.">
        <title>Genome sequence resources for four phytopathogenic fungi from the Colletotrichum orbiculare species complex.</title>
        <authorList>
            <person name="Gan P."/>
            <person name="Tsushima A."/>
            <person name="Narusaka M."/>
            <person name="Narusaka Y."/>
            <person name="Takano Y."/>
            <person name="Kubo Y."/>
            <person name="Shirasu K."/>
        </authorList>
    </citation>
    <scope>GENOME REANNOTATION</scope>
    <source>
        <strain evidence="2">104-T / ATCC 96160 / CBS 514.97 / LARS 414 / MAFF 240422</strain>
    </source>
</reference>
<dbReference type="AlphaFoldDB" id="A0A484FWF4"/>
<evidence type="ECO:0000313" key="1">
    <source>
        <dbReference type="EMBL" id="TDZ22819.1"/>
    </source>
</evidence>
<organism evidence="1 2">
    <name type="scientific">Colletotrichum orbiculare (strain 104-T / ATCC 96160 / CBS 514.97 / LARS 414 / MAFF 240422)</name>
    <name type="common">Cucumber anthracnose fungus</name>
    <name type="synonym">Colletotrichum lagenarium</name>
    <dbReference type="NCBI Taxonomy" id="1213857"/>
    <lineage>
        <taxon>Eukaryota</taxon>
        <taxon>Fungi</taxon>
        <taxon>Dikarya</taxon>
        <taxon>Ascomycota</taxon>
        <taxon>Pezizomycotina</taxon>
        <taxon>Sordariomycetes</taxon>
        <taxon>Hypocreomycetidae</taxon>
        <taxon>Glomerellales</taxon>
        <taxon>Glomerellaceae</taxon>
        <taxon>Colletotrichum</taxon>
        <taxon>Colletotrichum orbiculare species complex</taxon>
    </lineage>
</organism>
<dbReference type="Proteomes" id="UP000014480">
    <property type="component" value="Unassembled WGS sequence"/>
</dbReference>
<comment type="caution">
    <text evidence="1">The sequence shown here is derived from an EMBL/GenBank/DDBJ whole genome shotgun (WGS) entry which is preliminary data.</text>
</comment>
<reference evidence="2" key="1">
    <citation type="journal article" date="2013" name="New Phytol.">
        <title>Comparative genomic and transcriptomic analyses reveal the hemibiotrophic stage shift of Colletotrichum fungi.</title>
        <authorList>
            <person name="Gan P."/>
            <person name="Ikeda K."/>
            <person name="Irieda H."/>
            <person name="Narusaka M."/>
            <person name="O'Connell R.J."/>
            <person name="Narusaka Y."/>
            <person name="Takano Y."/>
            <person name="Kubo Y."/>
            <person name="Shirasu K."/>
        </authorList>
    </citation>
    <scope>NUCLEOTIDE SEQUENCE [LARGE SCALE GENOMIC DNA]</scope>
    <source>
        <strain evidence="2">104-T / ATCC 96160 / CBS 514.97 / LARS 414 / MAFF 240422</strain>
    </source>
</reference>
<keyword evidence="2" id="KW-1185">Reference proteome</keyword>